<keyword evidence="2" id="KW-1133">Transmembrane helix</keyword>
<dbReference type="Proteomes" id="UP000218785">
    <property type="component" value="Chromosome"/>
</dbReference>
<dbReference type="EMBL" id="AP018248">
    <property type="protein sequence ID" value="BAY99990.1"/>
    <property type="molecule type" value="Genomic_DNA"/>
</dbReference>
<accession>A0A1Z4N2T0</accession>
<evidence type="ECO:0000256" key="2">
    <source>
        <dbReference type="SAM" id="Phobius"/>
    </source>
</evidence>
<gene>
    <name evidence="3" type="ORF">NIES37_39730</name>
</gene>
<evidence type="ECO:0000313" key="3">
    <source>
        <dbReference type="EMBL" id="BAY99990.1"/>
    </source>
</evidence>
<reference evidence="3 4" key="1">
    <citation type="submission" date="2017-06" db="EMBL/GenBank/DDBJ databases">
        <title>Genome sequencing of cyanobaciteial culture collection at National Institute for Environmental Studies (NIES).</title>
        <authorList>
            <person name="Hirose Y."/>
            <person name="Shimura Y."/>
            <person name="Fujisawa T."/>
            <person name="Nakamura Y."/>
            <person name="Kawachi M."/>
        </authorList>
    </citation>
    <scope>NUCLEOTIDE SEQUENCE [LARGE SCALE GENOMIC DNA]</scope>
    <source>
        <strain evidence="3 4">NIES-37</strain>
    </source>
</reference>
<dbReference type="Pfam" id="PF03743">
    <property type="entry name" value="TrbI"/>
    <property type="match status" value="1"/>
</dbReference>
<dbReference type="InterPro" id="IPR005498">
    <property type="entry name" value="T4SS_VirB10/TraB/TrbI"/>
</dbReference>
<evidence type="ECO:0000256" key="1">
    <source>
        <dbReference type="SAM" id="MobiDB-lite"/>
    </source>
</evidence>
<organism evidence="3 4">
    <name type="scientific">Tolypothrix tenuis PCC 7101</name>
    <dbReference type="NCBI Taxonomy" id="231146"/>
    <lineage>
        <taxon>Bacteria</taxon>
        <taxon>Bacillati</taxon>
        <taxon>Cyanobacteriota</taxon>
        <taxon>Cyanophyceae</taxon>
        <taxon>Nostocales</taxon>
        <taxon>Tolypothrichaceae</taxon>
        <taxon>Tolypothrix</taxon>
    </lineage>
</organism>
<name>A0A1Z4N2T0_9CYAN</name>
<keyword evidence="4" id="KW-1185">Reference proteome</keyword>
<keyword evidence="2" id="KW-0812">Transmembrane</keyword>
<evidence type="ECO:0008006" key="5">
    <source>
        <dbReference type="Google" id="ProtNLM"/>
    </source>
</evidence>
<feature type="transmembrane region" description="Helical" evidence="2">
    <location>
        <begin position="85"/>
        <end position="106"/>
    </location>
</feature>
<proteinExistence type="predicted"/>
<feature type="region of interest" description="Disordered" evidence="1">
    <location>
        <begin position="122"/>
        <end position="144"/>
    </location>
</feature>
<dbReference type="KEGG" id="ttq:NIES37_39730"/>
<sequence>MQENNLKESYESDTNWDEASLAQLLGFHDESQLKNSIYSAEPTSNNIDVTENASNESTHNTIAIHKLFDDPQTGKTQPTFYGNPFAKFGAVGLVMLVVFGAGATILNSIMFGKSRVTPTIANQKADQPKVEMADNANPQETETGKLKAELALGSQAEKMRSLERSKSPKTTIQRKVFSKNDSNNRINRISDTEVRPAQVSSVRNPIQENSRYDLPRVASVPRFQATVGAAPPNTKESVDPIEEWAKISRLGSYGHTQIASITNEQANGKTLDTIANEQPNSSIKIPCTTLVSTASTHSIEPEPLYTEEAVVINGEPIQKLQVGASASGKLVTPLIWSKDSTNNSSNKSPTTTSGEKFVIQLIEPLTKEDGLIALPKGSQIVAQVTDIQKSGLVQLEATQVLIDGKEYLLPPGAISIRGNSGQPLIASKWSDKGGEIASRDAETFIVGSLAKVGKVLNQPKSQQISTSSGLGGTNTFSSISGGSENILGAVLEGGFEPLTQQILQRNQQALAEIQQREEVWYIPAGTDIQVFVNQSFQL</sequence>
<dbReference type="AlphaFoldDB" id="A0A1Z4N2T0"/>
<protein>
    <recommendedName>
        <fullName evidence="5">Conjugation TrbI family protein</fullName>
    </recommendedName>
</protein>
<dbReference type="RefSeq" id="WP_096578536.1">
    <property type="nucleotide sequence ID" value="NZ_CAWNJS010000001.1"/>
</dbReference>
<keyword evidence="2" id="KW-0472">Membrane</keyword>
<evidence type="ECO:0000313" key="4">
    <source>
        <dbReference type="Proteomes" id="UP000218785"/>
    </source>
</evidence>